<sequence>MIPLKSTVSCQSFRTIMRPLHVPFLLLLGALAHGASIQRASPVSDATLIADLASESYPVRVTATRELWERGKEVLPMLENAARSINPESAARARDLIRKIRIGLTTDSQPRLIGLIEAYDQASPAERRKIVTTIRRDGAYLPLLKLYALEGDEATLRAIAPEMQGVAIAAARQLMMNGKPEPEEVKKILELGRVEPDQLMALADFHRVHGSLEKELKRARANRRESGYLWRSYLLAAAGRPAEAAKEAEAGGYPEAAARWQLLAGDPVPWLVRAETPVHQIVPEALESYREAVRGLWEGKPVPQNLVSGLSDGVTGNLDDESWHTVAILYALGARQEGDEAYRKLTPTQAFVYFDNSERIDDALRLLSINPRKPDFAGWVGARFEKMIDDPDDSDVARDELKIIGSFMERRGLIDLTTELFVPGLIRLSDRDPEWYCELLAGFFMPDLEEGSGPITEAVLRAAATFAEGDEGRLSMIRASLLGEDPMAVETWSLIDRQMPAASLIDRLRLSATLLGKVPDSRGEAKGWWDRQLADLPEAGDRNDILRWTLMLRLTMAVPDARRFLEVDRICEQAGIKPGAGDELLEDVQLDGMRLQCYELTGQWEKVLESYRSHFESTPDSVLQLALIASACRKTGDLDEARRLERRMSELVLGESHLMVQIGTIYAREGELEIAREWRRRAAMMAVQDDAFIETCDDLDDEAKYEGDWKLSASIGEAVMFYAVMKGDMAFRDPAILLRGRAAIEVSRGLAEIDAGHREQGIAHLKRWEDVVYDDPAMADHFFAAFRKRGLQTLHDEWFGRAWKRYHSVLADYPDSVNTLNSAAWIAARACRKLDDAERSSSRAVQLDPDNWMYLDTQAEVWFARHDREQAVKWSDRSASKFNYITDVAELFRQNQRFHEGPFPPP</sequence>
<proteinExistence type="predicted"/>
<comment type="caution">
    <text evidence="1">The sequence shown here is derived from an EMBL/GenBank/DDBJ whole genome shotgun (WGS) entry which is preliminary data.</text>
</comment>
<dbReference type="EMBL" id="BAABRI010000010">
    <property type="protein sequence ID" value="GAA5482855.1"/>
    <property type="molecule type" value="Genomic_DNA"/>
</dbReference>
<dbReference type="SUPFAM" id="SSF48452">
    <property type="entry name" value="TPR-like"/>
    <property type="match status" value="1"/>
</dbReference>
<evidence type="ECO:0000313" key="1">
    <source>
        <dbReference type="EMBL" id="GAA5482855.1"/>
    </source>
</evidence>
<dbReference type="Proteomes" id="UP001476282">
    <property type="component" value="Unassembled WGS sequence"/>
</dbReference>
<protein>
    <recommendedName>
        <fullName evidence="3">Tetratricopeptide repeat protein</fullName>
    </recommendedName>
</protein>
<dbReference type="Gene3D" id="1.25.40.10">
    <property type="entry name" value="Tetratricopeptide repeat domain"/>
    <property type="match status" value="1"/>
</dbReference>
<reference evidence="1 2" key="1">
    <citation type="submission" date="2024-02" db="EMBL/GenBank/DDBJ databases">
        <title>Haloferula sargassicola NBRC 104335.</title>
        <authorList>
            <person name="Ichikawa N."/>
            <person name="Katano-Makiyama Y."/>
            <person name="Hidaka K."/>
        </authorList>
    </citation>
    <scope>NUCLEOTIDE SEQUENCE [LARGE SCALE GENOMIC DNA]</scope>
    <source>
        <strain evidence="1 2">NBRC 104335</strain>
    </source>
</reference>
<evidence type="ECO:0000313" key="2">
    <source>
        <dbReference type="Proteomes" id="UP001476282"/>
    </source>
</evidence>
<accession>A0ABP9UMQ9</accession>
<keyword evidence="2" id="KW-1185">Reference proteome</keyword>
<name>A0ABP9UMQ9_9BACT</name>
<evidence type="ECO:0008006" key="3">
    <source>
        <dbReference type="Google" id="ProtNLM"/>
    </source>
</evidence>
<gene>
    <name evidence="1" type="ORF">Hsar01_02079</name>
</gene>
<dbReference type="InterPro" id="IPR011990">
    <property type="entry name" value="TPR-like_helical_dom_sf"/>
</dbReference>
<organism evidence="1 2">
    <name type="scientific">Haloferula sargassicola</name>
    <dbReference type="NCBI Taxonomy" id="490096"/>
    <lineage>
        <taxon>Bacteria</taxon>
        <taxon>Pseudomonadati</taxon>
        <taxon>Verrucomicrobiota</taxon>
        <taxon>Verrucomicrobiia</taxon>
        <taxon>Verrucomicrobiales</taxon>
        <taxon>Verrucomicrobiaceae</taxon>
        <taxon>Haloferula</taxon>
    </lineage>
</organism>